<name>A0AB39L1W8_9MICC</name>
<organism evidence="2">
    <name type="scientific">Sinomonas puerhi</name>
    <dbReference type="NCBI Taxonomy" id="3238584"/>
    <lineage>
        <taxon>Bacteria</taxon>
        <taxon>Bacillati</taxon>
        <taxon>Actinomycetota</taxon>
        <taxon>Actinomycetes</taxon>
        <taxon>Micrococcales</taxon>
        <taxon>Micrococcaceae</taxon>
        <taxon>Sinomonas</taxon>
    </lineage>
</organism>
<dbReference type="RefSeq" id="WP_369045577.1">
    <property type="nucleotide sequence ID" value="NZ_CP163302.1"/>
</dbReference>
<proteinExistence type="predicted"/>
<evidence type="ECO:0000256" key="1">
    <source>
        <dbReference type="SAM" id="Phobius"/>
    </source>
</evidence>
<dbReference type="AlphaFoldDB" id="A0AB39L1W8"/>
<dbReference type="KEGG" id="spue:AB5L97_17175"/>
<feature type="transmembrane region" description="Helical" evidence="1">
    <location>
        <begin position="12"/>
        <end position="34"/>
    </location>
</feature>
<sequence length="286" mass="31496">MEQTPKVRTTARFLLWLLWPLGALIVLFVVGQTIENIVGKDTRELWVYPIYLAILAAMAVCAVWMAVHVVQALGMVRRRAGWHTRAERLRMDHEAAHRGGFERAVALKASLADGGQPLRLQPWDVMLGEGEVLLMDVPLQYSRWYGTHGGFTHSSMFAVGQPSFVAAALIGNAVGNTVRRNRAEAAAQAMWREQQTVRTLVTDRRVMCRTGGRWLSFPFGAVSASYPDPLGATLILEFHDTAPLLLHGYEGASVCVFATASLQGRDALRSHPALAALPEPQVMGEQ</sequence>
<gene>
    <name evidence="2" type="ORF">AB5L97_17175</name>
</gene>
<evidence type="ECO:0000313" key="2">
    <source>
        <dbReference type="EMBL" id="XDP44977.1"/>
    </source>
</evidence>
<reference evidence="2" key="1">
    <citation type="submission" date="2024-07" db="EMBL/GenBank/DDBJ databases">
        <authorList>
            <person name="fu j."/>
        </authorList>
    </citation>
    <scope>NUCLEOTIDE SEQUENCE</scope>
    <source>
        <strain evidence="2">P10A9</strain>
    </source>
</reference>
<feature type="transmembrane region" description="Helical" evidence="1">
    <location>
        <begin position="46"/>
        <end position="70"/>
    </location>
</feature>
<accession>A0AB39L1W8</accession>
<keyword evidence="1" id="KW-0472">Membrane</keyword>
<keyword evidence="1" id="KW-1133">Transmembrane helix</keyword>
<dbReference type="EMBL" id="CP163302">
    <property type="protein sequence ID" value="XDP44977.1"/>
    <property type="molecule type" value="Genomic_DNA"/>
</dbReference>
<protein>
    <submittedName>
        <fullName evidence="2">Uncharacterized protein</fullName>
    </submittedName>
</protein>
<keyword evidence="1" id="KW-0812">Transmembrane</keyword>